<comment type="function">
    <text evidence="9">Catalyzes the phosphorylation of ribose at O-5 in a reaction requiring ATP and magnesium. The resulting D-ribose-5-phosphate can then be used either for sythesis of nucleotides, histidine, and tryptophan, or as a component of the pentose phosphate pathway.</text>
</comment>
<dbReference type="InterPro" id="IPR029056">
    <property type="entry name" value="Ribokinase-like"/>
</dbReference>
<dbReference type="NCBIfam" id="TIGR02152">
    <property type="entry name" value="D_ribokin_bact"/>
    <property type="match status" value="1"/>
</dbReference>
<protein>
    <recommendedName>
        <fullName evidence="9 10">Ribokinase</fullName>
        <shortName evidence="9">RK</shortName>
        <ecNumber evidence="9 10">2.7.1.15</ecNumber>
    </recommendedName>
</protein>
<evidence type="ECO:0000256" key="1">
    <source>
        <dbReference type="ARBA" id="ARBA00022679"/>
    </source>
</evidence>
<gene>
    <name evidence="9" type="primary">rbsK</name>
    <name evidence="12" type="ORF">QOZ93_001439</name>
</gene>
<evidence type="ECO:0000256" key="5">
    <source>
        <dbReference type="ARBA" id="ARBA00022840"/>
    </source>
</evidence>
<feature type="binding site" evidence="9">
    <location>
        <begin position="220"/>
        <end position="225"/>
    </location>
    <ligand>
        <name>ATP</name>
        <dbReference type="ChEBI" id="CHEBI:30616"/>
    </ligand>
</feature>
<comment type="caution">
    <text evidence="9">Lacks conserved residue(s) required for the propagation of feature annotation.</text>
</comment>
<feature type="binding site" evidence="9">
    <location>
        <position position="290"/>
    </location>
    <ligand>
        <name>K(+)</name>
        <dbReference type="ChEBI" id="CHEBI:29103"/>
    </ligand>
</feature>
<dbReference type="Pfam" id="PF00294">
    <property type="entry name" value="PfkB"/>
    <property type="match status" value="1"/>
</dbReference>
<feature type="binding site" evidence="9">
    <location>
        <position position="248"/>
    </location>
    <ligand>
        <name>K(+)</name>
        <dbReference type="ChEBI" id="CHEBI:29103"/>
    </ligand>
</feature>
<dbReference type="InterPro" id="IPR011877">
    <property type="entry name" value="Ribokinase"/>
</dbReference>
<evidence type="ECO:0000256" key="3">
    <source>
        <dbReference type="ARBA" id="ARBA00022741"/>
    </source>
</evidence>
<comment type="pathway">
    <text evidence="9">Carbohydrate metabolism; D-ribose degradation; D-ribose 5-phosphate from beta-D-ribopyranose: step 2/2.</text>
</comment>
<feature type="binding site" evidence="9">
    <location>
        <begin position="39"/>
        <end position="43"/>
    </location>
    <ligand>
        <name>substrate</name>
    </ligand>
</feature>
<evidence type="ECO:0000313" key="13">
    <source>
        <dbReference type="Proteomes" id="UP001224418"/>
    </source>
</evidence>
<dbReference type="PRINTS" id="PR00990">
    <property type="entry name" value="RIBOKINASE"/>
</dbReference>
<dbReference type="RefSeq" id="WP_307355679.1">
    <property type="nucleotide sequence ID" value="NZ_BAAACJ010000005.1"/>
</dbReference>
<dbReference type="Gene3D" id="3.40.1190.20">
    <property type="match status" value="1"/>
</dbReference>
<keyword evidence="3 9" id="KW-0547">Nucleotide-binding</keyword>
<sequence length="310" mass="33049">MEKVCVIGSMNMDLVIKTKNLPKKGETILAEELTTIPGGKGANQAVAASRLGCTVNMIASVGNDGYGHILTNALKKDKVITENILVCNDKPTGTAIINVDNNGDNTICVVGGANMSIKCERIAELKEIIQESDVVITQFETPLDSSIEGFKFAKEKNKITILNPAPAREIPKEILRYTDIIVPNETEAFELTGIEVNDLHSAEIAAKAFLENGVKFVVITLGSKGAAIISKDKTELIPAYKVQAIDSTAAGDSFIGALGKSLSNASDLNFDCLKSAVSFGNKVSSITVTREGAQSSIPTLKEVKEKYGEK</sequence>
<keyword evidence="6 9" id="KW-0460">Magnesium</keyword>
<dbReference type="HAMAP" id="MF_01987">
    <property type="entry name" value="Ribokinase"/>
    <property type="match status" value="1"/>
</dbReference>
<feature type="domain" description="Carbohydrate kinase PfkB" evidence="11">
    <location>
        <begin position="1"/>
        <end position="299"/>
    </location>
</feature>
<dbReference type="GO" id="GO:0004747">
    <property type="term" value="F:ribokinase activity"/>
    <property type="evidence" value="ECO:0007669"/>
    <property type="project" value="UniProtKB-EC"/>
</dbReference>
<feature type="binding site" evidence="9">
    <location>
        <position position="184"/>
    </location>
    <ligand>
        <name>ATP</name>
        <dbReference type="ChEBI" id="CHEBI:30616"/>
    </ligand>
</feature>
<comment type="similarity">
    <text evidence="9">Belongs to the carbohydrate kinase PfkB family. Ribokinase subfamily.</text>
</comment>
<dbReference type="InterPro" id="IPR011611">
    <property type="entry name" value="PfkB_dom"/>
</dbReference>
<feature type="binding site" evidence="9">
    <location>
        <position position="296"/>
    </location>
    <ligand>
        <name>K(+)</name>
        <dbReference type="ChEBI" id="CHEBI:29103"/>
    </ligand>
</feature>
<keyword evidence="2 9" id="KW-0479">Metal-binding</keyword>
<evidence type="ECO:0000256" key="2">
    <source>
        <dbReference type="ARBA" id="ARBA00022723"/>
    </source>
</evidence>
<comment type="cofactor">
    <cofactor evidence="9">
        <name>Mg(2+)</name>
        <dbReference type="ChEBI" id="CHEBI:18420"/>
    </cofactor>
    <text evidence="9">Requires a divalent cation, most likely magnesium in vivo, as an electrophilic catalyst to aid phosphoryl group transfer. It is the chelate of the metal and the nucleotide that is the actual substrate.</text>
</comment>
<dbReference type="InterPro" id="IPR002139">
    <property type="entry name" value="Ribo/fructo_kinase"/>
</dbReference>
<feature type="binding site" evidence="9">
    <location>
        <position position="287"/>
    </location>
    <ligand>
        <name>K(+)</name>
        <dbReference type="ChEBI" id="CHEBI:29103"/>
    </ligand>
</feature>
<comment type="caution">
    <text evidence="12">The sequence shown here is derived from an EMBL/GenBank/DDBJ whole genome shotgun (WGS) entry which is preliminary data.</text>
</comment>
<keyword evidence="8 9" id="KW-0119">Carbohydrate metabolism</keyword>
<feature type="binding site" evidence="9">
    <location>
        <begin position="251"/>
        <end position="252"/>
    </location>
    <ligand>
        <name>ATP</name>
        <dbReference type="ChEBI" id="CHEBI:30616"/>
    </ligand>
</feature>
<name>A0ABU0JRJ2_HATLI</name>
<evidence type="ECO:0000256" key="9">
    <source>
        <dbReference type="HAMAP-Rule" id="MF_01987"/>
    </source>
</evidence>
<comment type="subcellular location">
    <subcellularLocation>
        <location evidence="9">Cytoplasm</location>
    </subcellularLocation>
</comment>
<dbReference type="EC" id="2.7.1.15" evidence="9 10"/>
<dbReference type="CDD" id="cd01174">
    <property type="entry name" value="ribokinase"/>
    <property type="match status" value="1"/>
</dbReference>
<keyword evidence="7 9" id="KW-0630">Potassium</keyword>
<comment type="subunit">
    <text evidence="9">Homodimer.</text>
</comment>
<comment type="activity regulation">
    <text evidence="9">Activated by a monovalent cation that binds near, but not in, the active site. The most likely occupant of the site in vivo is potassium. Ion binding induces a conformational change that may alter substrate affinity.</text>
</comment>
<evidence type="ECO:0000256" key="6">
    <source>
        <dbReference type="ARBA" id="ARBA00022842"/>
    </source>
</evidence>
<keyword evidence="5 9" id="KW-0067">ATP-binding</keyword>
<accession>A0ABU0JRJ2</accession>
<keyword evidence="1 9" id="KW-0808">Transferase</keyword>
<feature type="active site" description="Proton acceptor" evidence="9">
    <location>
        <position position="252"/>
    </location>
</feature>
<evidence type="ECO:0000256" key="10">
    <source>
        <dbReference type="NCBIfam" id="TIGR02152"/>
    </source>
</evidence>
<evidence type="ECO:0000256" key="8">
    <source>
        <dbReference type="ARBA" id="ARBA00023277"/>
    </source>
</evidence>
<feature type="binding site" evidence="9">
    <location>
        <position position="292"/>
    </location>
    <ligand>
        <name>K(+)</name>
        <dbReference type="ChEBI" id="CHEBI:29103"/>
    </ligand>
</feature>
<keyword evidence="9" id="KW-0963">Cytoplasm</keyword>
<feature type="binding site" evidence="9">
    <location>
        <position position="246"/>
    </location>
    <ligand>
        <name>K(+)</name>
        <dbReference type="ChEBI" id="CHEBI:29103"/>
    </ligand>
</feature>
<comment type="catalytic activity">
    <reaction evidence="9">
        <text>D-ribose + ATP = D-ribose 5-phosphate + ADP + H(+)</text>
        <dbReference type="Rhea" id="RHEA:13697"/>
        <dbReference type="ChEBI" id="CHEBI:15378"/>
        <dbReference type="ChEBI" id="CHEBI:30616"/>
        <dbReference type="ChEBI" id="CHEBI:47013"/>
        <dbReference type="ChEBI" id="CHEBI:78346"/>
        <dbReference type="ChEBI" id="CHEBI:456216"/>
        <dbReference type="EC" id="2.7.1.15"/>
    </reaction>
</comment>
<dbReference type="SUPFAM" id="SSF53613">
    <property type="entry name" value="Ribokinase-like"/>
    <property type="match status" value="1"/>
</dbReference>
<evidence type="ECO:0000313" key="12">
    <source>
        <dbReference type="EMBL" id="MDQ0479698.1"/>
    </source>
</evidence>
<evidence type="ECO:0000256" key="4">
    <source>
        <dbReference type="ARBA" id="ARBA00022777"/>
    </source>
</evidence>
<keyword evidence="13" id="KW-1185">Reference proteome</keyword>
<feature type="binding site" evidence="9">
    <location>
        <position position="140"/>
    </location>
    <ligand>
        <name>substrate</name>
    </ligand>
</feature>
<evidence type="ECO:0000259" key="11">
    <source>
        <dbReference type="Pfam" id="PF00294"/>
    </source>
</evidence>
<feature type="binding site" evidence="9">
    <location>
        <position position="281"/>
    </location>
    <ligand>
        <name>ATP</name>
        <dbReference type="ChEBI" id="CHEBI:30616"/>
    </ligand>
</feature>
<feature type="binding site" evidence="9">
    <location>
        <position position="252"/>
    </location>
    <ligand>
        <name>substrate</name>
    </ligand>
</feature>
<evidence type="ECO:0000256" key="7">
    <source>
        <dbReference type="ARBA" id="ARBA00022958"/>
    </source>
</evidence>
<proteinExistence type="inferred from homology"/>
<dbReference type="Proteomes" id="UP001224418">
    <property type="component" value="Unassembled WGS sequence"/>
</dbReference>
<organism evidence="12 13">
    <name type="scientific">Hathewaya limosa</name>
    <name type="common">Clostridium limosum</name>
    <dbReference type="NCBI Taxonomy" id="1536"/>
    <lineage>
        <taxon>Bacteria</taxon>
        <taxon>Bacillati</taxon>
        <taxon>Bacillota</taxon>
        <taxon>Clostridia</taxon>
        <taxon>Eubacteriales</taxon>
        <taxon>Clostridiaceae</taxon>
        <taxon>Hathewaya</taxon>
    </lineage>
</organism>
<dbReference type="PANTHER" id="PTHR10584:SF166">
    <property type="entry name" value="RIBOKINASE"/>
    <property type="match status" value="1"/>
</dbReference>
<reference evidence="12 13" key="1">
    <citation type="submission" date="2023-07" db="EMBL/GenBank/DDBJ databases">
        <title>Genomic Encyclopedia of Type Strains, Phase IV (KMG-IV): sequencing the most valuable type-strain genomes for metagenomic binning, comparative biology and taxonomic classification.</title>
        <authorList>
            <person name="Goeker M."/>
        </authorList>
    </citation>
    <scope>NUCLEOTIDE SEQUENCE [LARGE SCALE GENOMIC DNA]</scope>
    <source>
        <strain evidence="12 13">DSM 1400</strain>
    </source>
</reference>
<feature type="binding site" evidence="9">
    <location>
        <begin position="11"/>
        <end position="13"/>
    </location>
    <ligand>
        <name>substrate</name>
    </ligand>
</feature>
<dbReference type="PANTHER" id="PTHR10584">
    <property type="entry name" value="SUGAR KINASE"/>
    <property type="match status" value="1"/>
</dbReference>
<dbReference type="EMBL" id="JAUSWN010000010">
    <property type="protein sequence ID" value="MDQ0479698.1"/>
    <property type="molecule type" value="Genomic_DNA"/>
</dbReference>
<keyword evidence="4 9" id="KW-0418">Kinase</keyword>